<evidence type="ECO:0000256" key="1">
    <source>
        <dbReference type="ARBA" id="ARBA00010122"/>
    </source>
</evidence>
<gene>
    <name evidence="3" type="ORF">SSP0437_LOCUS1587</name>
</gene>
<dbReference type="Pfam" id="PF00696">
    <property type="entry name" value="AA_kinase"/>
    <property type="match status" value="1"/>
</dbReference>
<dbReference type="Gene3D" id="3.40.1160.10">
    <property type="entry name" value="Acetylglutamate kinase-like"/>
    <property type="match status" value="1"/>
</dbReference>
<evidence type="ECO:0000313" key="3">
    <source>
        <dbReference type="EMBL" id="CAD9288267.1"/>
    </source>
</evidence>
<accession>A0A7S1V531</accession>
<dbReference type="GO" id="GO:0004072">
    <property type="term" value="F:aspartate kinase activity"/>
    <property type="evidence" value="ECO:0007669"/>
    <property type="project" value="InterPro"/>
</dbReference>
<proteinExistence type="inferred from homology"/>
<dbReference type="PROSITE" id="PS00324">
    <property type="entry name" value="ASPARTOKINASE"/>
    <property type="match status" value="1"/>
</dbReference>
<dbReference type="EMBL" id="HBGL01002066">
    <property type="protein sequence ID" value="CAD9288267.1"/>
    <property type="molecule type" value="Transcribed_RNA"/>
</dbReference>
<dbReference type="GO" id="GO:0005829">
    <property type="term" value="C:cytosol"/>
    <property type="evidence" value="ECO:0007669"/>
    <property type="project" value="TreeGrafter"/>
</dbReference>
<dbReference type="AlphaFoldDB" id="A0A7S1V531"/>
<dbReference type="GO" id="GO:0009090">
    <property type="term" value="P:homoserine biosynthetic process"/>
    <property type="evidence" value="ECO:0007669"/>
    <property type="project" value="TreeGrafter"/>
</dbReference>
<name>A0A7S1V531_9EUKA</name>
<dbReference type="InterPro" id="IPR001048">
    <property type="entry name" value="Asp/Glu/Uridylate_kinase"/>
</dbReference>
<dbReference type="GO" id="GO:0009089">
    <property type="term" value="P:lysine biosynthetic process via diaminopimelate"/>
    <property type="evidence" value="ECO:0007669"/>
    <property type="project" value="TreeGrafter"/>
</dbReference>
<dbReference type="InterPro" id="IPR018042">
    <property type="entry name" value="Aspartate_kinase_CS"/>
</dbReference>
<sequence length="540" mass="59231">MLRIGRLFTGRTTNMVLRSVSQKPASSFVVRSFSDMPDLNVTPIERTQHYGGVSVMKFGGSSLGSASAFRKVRSIIKDEQDKHGAAAIVVSAMYGVTDQLVAAGNAAAAGDAETVENIYHEVRNLHLDTADVLFKFDVIENDSFADFREATRSEVPSDVEIAMSMRPVVSRQLDALLDAGFLQVTQQCLESGELAPSDRDLLHSLGERLSSTMAYFYLISCGFRAKIVDPSTCIVTEGKFGEGRPNLAESEHRLRRELVPLFNAKSVAIVPGFFGGDSNGVLHTFGRGGSDLTAAVVGHAVDANMVTLWKVEHEKEPDSWRMREWRDGLVGIVHSVEASEASPPPLDEVSYGTAGVMAKFGKKVLHPDTVFPLIEKNIPVRVANTIRPDEPGTFIRQLENRYPFRPTSVVTVPMSQLDHAEVVWDTDGQRRDFIVEASEVPEESVLVVLVGLNLNEFEVKVAEYMFTAPLRAAKIDFVVPSTVKMTSVDPSSFFCLAVPKDSAKEAAKLLHRAFVKPHRKKVVDEIEATDDIAHGQVQSS</sequence>
<dbReference type="SUPFAM" id="SSF53633">
    <property type="entry name" value="Carbamate kinase-like"/>
    <property type="match status" value="2"/>
</dbReference>
<feature type="domain" description="Aspartate/glutamate/uridylate kinase" evidence="2">
    <location>
        <begin position="55"/>
        <end position="310"/>
    </location>
</feature>
<evidence type="ECO:0000259" key="2">
    <source>
        <dbReference type="Pfam" id="PF00696"/>
    </source>
</evidence>
<dbReference type="PANTHER" id="PTHR21499">
    <property type="entry name" value="ASPARTATE KINASE"/>
    <property type="match status" value="1"/>
</dbReference>
<reference evidence="3" key="1">
    <citation type="submission" date="2021-01" db="EMBL/GenBank/DDBJ databases">
        <authorList>
            <person name="Corre E."/>
            <person name="Pelletier E."/>
            <person name="Niang G."/>
            <person name="Scheremetjew M."/>
            <person name="Finn R."/>
            <person name="Kale V."/>
            <person name="Holt S."/>
            <person name="Cochrane G."/>
            <person name="Meng A."/>
            <person name="Brown T."/>
            <person name="Cohen L."/>
        </authorList>
    </citation>
    <scope>NUCLEOTIDE SEQUENCE</scope>
    <source>
        <strain evidence="3">ATCC 50979</strain>
    </source>
</reference>
<dbReference type="PANTHER" id="PTHR21499:SF59">
    <property type="entry name" value="ASPARTOKINASE"/>
    <property type="match status" value="1"/>
</dbReference>
<protein>
    <recommendedName>
        <fullName evidence="2">Aspartate/glutamate/uridylate kinase domain-containing protein</fullName>
    </recommendedName>
</protein>
<organism evidence="3">
    <name type="scientific">Sexangularia sp. CB-2014</name>
    <dbReference type="NCBI Taxonomy" id="1486929"/>
    <lineage>
        <taxon>Eukaryota</taxon>
        <taxon>Amoebozoa</taxon>
        <taxon>Tubulinea</taxon>
        <taxon>Elardia</taxon>
        <taxon>Arcellinida</taxon>
        <taxon>Arcellinida incertae sedis</taxon>
        <taxon>Sexangularia</taxon>
    </lineage>
</organism>
<dbReference type="InterPro" id="IPR036393">
    <property type="entry name" value="AceGlu_kinase-like_sf"/>
</dbReference>
<comment type="similarity">
    <text evidence="1">Belongs to the aspartokinase family.</text>
</comment>